<dbReference type="EMBL" id="JACHEO010000003">
    <property type="protein sequence ID" value="MBB5347337.1"/>
    <property type="molecule type" value="Genomic_DNA"/>
</dbReference>
<name>A0A840UM11_9BACT</name>
<sequence length="53" mass="5495">MTRSGLSGDNAAGLDITFKGAVTVKRDCPDVADDFSGLTENEMISFGDIAIGD</sequence>
<reference evidence="1 2" key="1">
    <citation type="submission" date="2020-08" db="EMBL/GenBank/DDBJ databases">
        <title>Genomic Encyclopedia of Type Strains, Phase IV (KMG-IV): sequencing the most valuable type-strain genomes for metagenomic binning, comparative biology and taxonomic classification.</title>
        <authorList>
            <person name="Goeker M."/>
        </authorList>
    </citation>
    <scope>NUCLEOTIDE SEQUENCE [LARGE SCALE GENOMIC DNA]</scope>
    <source>
        <strain evidence="1 2">DSM 28570</strain>
    </source>
</reference>
<dbReference type="RefSeq" id="WP_221270827.1">
    <property type="nucleotide sequence ID" value="NZ_JACHEO010000003.1"/>
</dbReference>
<keyword evidence="2" id="KW-1185">Reference proteome</keyword>
<accession>A0A840UM11</accession>
<dbReference type="Proteomes" id="UP000539642">
    <property type="component" value="Unassembled WGS sequence"/>
</dbReference>
<organism evidence="1 2">
    <name type="scientific">Desulfoprunum benzoelyticum</name>
    <dbReference type="NCBI Taxonomy" id="1506996"/>
    <lineage>
        <taxon>Bacteria</taxon>
        <taxon>Pseudomonadati</taxon>
        <taxon>Thermodesulfobacteriota</taxon>
        <taxon>Desulfobulbia</taxon>
        <taxon>Desulfobulbales</taxon>
        <taxon>Desulfobulbaceae</taxon>
        <taxon>Desulfoprunum</taxon>
    </lineage>
</organism>
<protein>
    <submittedName>
        <fullName evidence="1">Uncharacterized protein</fullName>
    </submittedName>
</protein>
<gene>
    <name evidence="1" type="ORF">HNQ81_001050</name>
</gene>
<evidence type="ECO:0000313" key="2">
    <source>
        <dbReference type="Proteomes" id="UP000539642"/>
    </source>
</evidence>
<proteinExistence type="predicted"/>
<dbReference type="AlphaFoldDB" id="A0A840UM11"/>
<evidence type="ECO:0000313" key="1">
    <source>
        <dbReference type="EMBL" id="MBB5347337.1"/>
    </source>
</evidence>
<comment type="caution">
    <text evidence="1">The sequence shown here is derived from an EMBL/GenBank/DDBJ whole genome shotgun (WGS) entry which is preliminary data.</text>
</comment>